<sequence>MVDGEIKNGSAAFSWADEVEKEEEEQARFQEHQKQKPNPFGSARPREVVLQEKGIDWRKLDFHLQLPSHIRQLEDPKLCKEKIPASAAPGIDRIHSVTPSKCLKHEMEDANSDLKRGGVLRVPLATQNQNPVPFVPPLRYPPKNAIPSLSESGFHYYLHELGDGQQDFNNKKPLKPEKENAFHQQGSQRVHCSQNNRGSHILPHCHRQILQAEKGSQFKENNENFKLGQSAVNGKNLRKTVASRRQHSDSAIERPCKNLQEDYAASHGVRQSLTNHSCAGATSIKQKNGLERSVAKRSRGTEFRLMAGEAWNQSLVVKKRKGSEMKGI</sequence>
<reference evidence="2" key="1">
    <citation type="submission" date="2016-01" db="EMBL/GenBank/DDBJ databases">
        <title>Dissection of insertion-deletion (InDel) variations within complex gene networks underlying wood formation in Populus.</title>
        <authorList>
            <person name="Zhang D."/>
            <person name="Gong C."/>
            <person name="Du Q."/>
            <person name="Xie J."/>
            <person name="Yang X."/>
            <person name="Quan M."/>
            <person name="Li B."/>
        </authorList>
    </citation>
    <scope>NUCLEOTIDE SEQUENCE</scope>
</reference>
<feature type="region of interest" description="Disordered" evidence="1">
    <location>
        <begin position="1"/>
        <end position="44"/>
    </location>
</feature>
<accession>A0A1L6K5G5</accession>
<evidence type="ECO:0000256" key="1">
    <source>
        <dbReference type="SAM" id="MobiDB-lite"/>
    </source>
</evidence>
<dbReference type="EMBL" id="KU573602">
    <property type="protein sequence ID" value="APR64066.1"/>
    <property type="molecule type" value="mRNA"/>
</dbReference>
<dbReference type="PANTHER" id="PTHR32091:SF24">
    <property type="entry name" value="DUF4005 DOMAIN-CONTAINING PROTEIN"/>
    <property type="match status" value="1"/>
</dbReference>
<dbReference type="InterPro" id="IPR010433">
    <property type="entry name" value="EIF-4B_pln"/>
</dbReference>
<name>A0A1L6K5G5_POPTO</name>
<dbReference type="AlphaFoldDB" id="A0A1L6K5G5"/>
<dbReference type="GO" id="GO:0003729">
    <property type="term" value="F:mRNA binding"/>
    <property type="evidence" value="ECO:0007669"/>
    <property type="project" value="TreeGrafter"/>
</dbReference>
<evidence type="ECO:0000313" key="2">
    <source>
        <dbReference type="EMBL" id="APR64066.1"/>
    </source>
</evidence>
<organism evidence="2">
    <name type="scientific">Populus tomentosa</name>
    <name type="common">Chinese white poplar</name>
    <dbReference type="NCBI Taxonomy" id="118781"/>
    <lineage>
        <taxon>Eukaryota</taxon>
        <taxon>Viridiplantae</taxon>
        <taxon>Streptophyta</taxon>
        <taxon>Embryophyta</taxon>
        <taxon>Tracheophyta</taxon>
        <taxon>Spermatophyta</taxon>
        <taxon>Magnoliopsida</taxon>
        <taxon>eudicotyledons</taxon>
        <taxon>Gunneridae</taxon>
        <taxon>Pentapetalae</taxon>
        <taxon>rosids</taxon>
        <taxon>fabids</taxon>
        <taxon>Malpighiales</taxon>
        <taxon>Salicaceae</taxon>
        <taxon>Saliceae</taxon>
        <taxon>Populus</taxon>
    </lineage>
</organism>
<dbReference type="GO" id="GO:0003743">
    <property type="term" value="F:translation initiation factor activity"/>
    <property type="evidence" value="ECO:0007669"/>
    <property type="project" value="InterPro"/>
</dbReference>
<dbReference type="PANTHER" id="PTHR32091">
    <property type="entry name" value="EUKARYOTIC TRANSLATION INITIATION FACTOR 4B"/>
    <property type="match status" value="1"/>
</dbReference>
<dbReference type="Pfam" id="PF06273">
    <property type="entry name" value="eIF-4B"/>
    <property type="match status" value="1"/>
</dbReference>
<proteinExistence type="evidence at transcript level"/>
<protein>
    <submittedName>
        <fullName evidence="2">Uncharacterized protein</fullName>
    </submittedName>
</protein>